<dbReference type="Proteomes" id="UP000616769">
    <property type="component" value="Unassembled WGS sequence"/>
</dbReference>
<dbReference type="Gene3D" id="1.25.40.510">
    <property type="entry name" value="GLE1-like"/>
    <property type="match status" value="1"/>
</dbReference>
<evidence type="ECO:0000256" key="3">
    <source>
        <dbReference type="ARBA" id="ARBA00022448"/>
    </source>
</evidence>
<accession>A0A132A8F4</accession>
<dbReference type="GO" id="GO:0000822">
    <property type="term" value="F:inositol hexakisphosphate binding"/>
    <property type="evidence" value="ECO:0007669"/>
    <property type="project" value="TreeGrafter"/>
</dbReference>
<evidence type="ECO:0000256" key="5">
    <source>
        <dbReference type="ARBA" id="ARBA00022927"/>
    </source>
</evidence>
<comment type="subcellular location">
    <subcellularLocation>
        <location evidence="1">Nucleus</location>
        <location evidence="1">Nuclear pore complex</location>
    </subcellularLocation>
</comment>
<dbReference type="Pfam" id="PF07817">
    <property type="entry name" value="GLE1"/>
    <property type="match status" value="1"/>
</dbReference>
<keyword evidence="6" id="KW-0811">Translocation</keyword>
<gene>
    <name evidence="13" type="ORF">QR98_0057220</name>
</gene>
<keyword evidence="5" id="KW-0653">Protein transport</keyword>
<evidence type="ECO:0000256" key="1">
    <source>
        <dbReference type="ARBA" id="ARBA00004567"/>
    </source>
</evidence>
<dbReference type="PANTHER" id="PTHR12960">
    <property type="entry name" value="GLE-1-RELATED"/>
    <property type="match status" value="1"/>
</dbReference>
<evidence type="ECO:0000256" key="2">
    <source>
        <dbReference type="ARBA" id="ARBA00011056"/>
    </source>
</evidence>
<evidence type="ECO:0000313" key="14">
    <source>
        <dbReference type="Proteomes" id="UP000616769"/>
    </source>
</evidence>
<dbReference type="GO" id="GO:0016973">
    <property type="term" value="P:poly(A)+ mRNA export from nucleus"/>
    <property type="evidence" value="ECO:0007669"/>
    <property type="project" value="InterPro"/>
</dbReference>
<dbReference type="GO" id="GO:0015031">
    <property type="term" value="P:protein transport"/>
    <property type="evidence" value="ECO:0007669"/>
    <property type="project" value="UniProtKB-KW"/>
</dbReference>
<evidence type="ECO:0000256" key="10">
    <source>
        <dbReference type="ARBA" id="ARBA00026227"/>
    </source>
</evidence>
<dbReference type="AlphaFoldDB" id="A0A132A8F4"/>
<proteinExistence type="inferred from homology"/>
<dbReference type="GO" id="GO:0005737">
    <property type="term" value="C:cytoplasm"/>
    <property type="evidence" value="ECO:0007669"/>
    <property type="project" value="TreeGrafter"/>
</dbReference>
<evidence type="ECO:0000313" key="13">
    <source>
        <dbReference type="EMBL" id="KPM07234.1"/>
    </source>
</evidence>
<comment type="caution">
    <text evidence="13">The sequence shown here is derived from an EMBL/GenBank/DDBJ whole genome shotgun (WGS) entry which is preliminary data.</text>
</comment>
<keyword evidence="7" id="KW-0906">Nuclear pore complex</keyword>
<comment type="function">
    <text evidence="9">Required for the export of mRNAs containing poly(A) tails from the nucleus into the cytoplasm. May be involved in the terminal step of the mRNA transport through the nuclear pore complex (NPC).</text>
</comment>
<dbReference type="GO" id="GO:0005543">
    <property type="term" value="F:phospholipid binding"/>
    <property type="evidence" value="ECO:0007669"/>
    <property type="project" value="TreeGrafter"/>
</dbReference>
<comment type="similarity">
    <text evidence="2">Belongs to the GLE1 family.</text>
</comment>
<evidence type="ECO:0000256" key="9">
    <source>
        <dbReference type="ARBA" id="ARBA00024680"/>
    </source>
</evidence>
<organism evidence="13 14">
    <name type="scientific">Sarcoptes scabiei</name>
    <name type="common">Itch mite</name>
    <name type="synonym">Acarus scabiei</name>
    <dbReference type="NCBI Taxonomy" id="52283"/>
    <lineage>
        <taxon>Eukaryota</taxon>
        <taxon>Metazoa</taxon>
        <taxon>Ecdysozoa</taxon>
        <taxon>Arthropoda</taxon>
        <taxon>Chelicerata</taxon>
        <taxon>Arachnida</taxon>
        <taxon>Acari</taxon>
        <taxon>Acariformes</taxon>
        <taxon>Sarcoptiformes</taxon>
        <taxon>Astigmata</taxon>
        <taxon>Psoroptidia</taxon>
        <taxon>Sarcoptoidea</taxon>
        <taxon>Sarcoptidae</taxon>
        <taxon>Sarcoptinae</taxon>
        <taxon>Sarcoptes</taxon>
    </lineage>
</organism>
<keyword evidence="8" id="KW-0539">Nucleus</keyword>
<reference evidence="13 14" key="1">
    <citation type="journal article" date="2015" name="Parasit. Vectors">
        <title>Draft genome of the scabies mite.</title>
        <authorList>
            <person name="Rider S.D.Jr."/>
            <person name="Morgan M.S."/>
            <person name="Arlian L.G."/>
        </authorList>
    </citation>
    <scope>NUCLEOTIDE SEQUENCE [LARGE SCALE GENOMIC DNA]</scope>
    <source>
        <strain evidence="13">Arlian Lab</strain>
    </source>
</reference>
<dbReference type="PANTHER" id="PTHR12960:SF0">
    <property type="entry name" value="MRNA EXPORT FACTOR GLE1"/>
    <property type="match status" value="1"/>
</dbReference>
<dbReference type="GO" id="GO:0031369">
    <property type="term" value="F:translation initiation factor binding"/>
    <property type="evidence" value="ECO:0007669"/>
    <property type="project" value="TreeGrafter"/>
</dbReference>
<dbReference type="InterPro" id="IPR038506">
    <property type="entry name" value="GLE1-like_sf"/>
</dbReference>
<evidence type="ECO:0000256" key="8">
    <source>
        <dbReference type="ARBA" id="ARBA00023242"/>
    </source>
</evidence>
<keyword evidence="3" id="KW-0813">Transport</keyword>
<dbReference type="EMBL" id="JXLN01011415">
    <property type="protein sequence ID" value="KPM07234.1"/>
    <property type="molecule type" value="Genomic_DNA"/>
</dbReference>
<name>A0A132A8F4_SARSC</name>
<dbReference type="InterPro" id="IPR012476">
    <property type="entry name" value="GLE1"/>
</dbReference>
<evidence type="ECO:0000256" key="6">
    <source>
        <dbReference type="ARBA" id="ARBA00023010"/>
    </source>
</evidence>
<evidence type="ECO:0000256" key="4">
    <source>
        <dbReference type="ARBA" id="ARBA00022816"/>
    </source>
</evidence>
<dbReference type="OrthoDB" id="6506337at2759"/>
<dbReference type="VEuPathDB" id="VectorBase:SSCA005045"/>
<evidence type="ECO:0000256" key="7">
    <source>
        <dbReference type="ARBA" id="ARBA00023132"/>
    </source>
</evidence>
<evidence type="ECO:0000256" key="11">
    <source>
        <dbReference type="ARBA" id="ARBA00029983"/>
    </source>
</evidence>
<evidence type="ECO:0000256" key="12">
    <source>
        <dbReference type="ARBA" id="ARBA00030897"/>
    </source>
</evidence>
<sequence>MTTDNYCPNVIDALKKCKKGQLQYDSFWNDEGKTEEIVNSVKQNLTTLNLSSPLSSQNFFTKEKLNGLTDQLSYEYCEDQNLNDEDQQSDEIDHHLRFLLEKLKIDISNNQDQIEVFSTPSTRSKLFDYEQRREFDVQKKVEEKKQEWDEKQELFAKQCEEQMKMIEKKFLLESMHQLKAYEKEYEQLENNFNKINFGKKNNLESQQNRGIKMKEIEEKQKLLIRQKELKKLQQMQYLQKFDSYRKEIDEIRRNYETYLKEKKVLISQDRIEHYRNLMIGFDQDIEVMLLSKKEFQTSDVEFCENKLQQCKNNFEEFVQQNEQIKTNESIKLESNKSVIENKIIDGQEKNAQTPSNHQTKSNTISKASKSSSMVFINMQTKLLKFEEFCQKFFDDQSKKQIRASIQIYIRSIINTICNISVEHLREKLLKLLNLYQRKQFEQNGQSISISEADFSYHFAINTAVKHFINVATKHRSISLKLAPVIIILWAFIPIFGDIFWAHLVVACPYVIPYFPDRNQFKNDAEFAVICGYQLNKKGQIESNESFHSRMFALIELYSAIIQCNMVENNHPRDLQYAWKWLATILNEEPKEALTALLLDAFISNSMHKLYAMYGRQFEKLINFIREIFIDKIQSITAAENRQSLMKLQSMLDDLEKKLARKNLPKKASIDSLRPSGLVPDQFFSKSFIFK</sequence>
<protein>
    <recommendedName>
        <fullName evidence="10">mRNA export factor GLE1</fullName>
    </recommendedName>
    <alternativeName>
        <fullName evidence="12">GLE1 RNA export mediator</fullName>
    </alternativeName>
    <alternativeName>
        <fullName evidence="11">Nucleoporin GLE1</fullName>
    </alternativeName>
</protein>
<keyword evidence="4" id="KW-0509">mRNA transport</keyword>
<dbReference type="GO" id="GO:0044614">
    <property type="term" value="C:nuclear pore cytoplasmic filaments"/>
    <property type="evidence" value="ECO:0007669"/>
    <property type="project" value="TreeGrafter"/>
</dbReference>